<dbReference type="PROSITE" id="PS51257">
    <property type="entry name" value="PROKAR_LIPOPROTEIN"/>
    <property type="match status" value="1"/>
</dbReference>
<dbReference type="EMBL" id="JBIPKE010000012">
    <property type="protein sequence ID" value="MFH6982515.1"/>
    <property type="molecule type" value="Genomic_DNA"/>
</dbReference>
<keyword evidence="1" id="KW-0732">Signal</keyword>
<proteinExistence type="predicted"/>
<protein>
    <submittedName>
        <fullName evidence="2">Uncharacterized protein</fullName>
    </submittedName>
</protein>
<evidence type="ECO:0000313" key="2">
    <source>
        <dbReference type="EMBL" id="MFH6982515.1"/>
    </source>
</evidence>
<organism evidence="2 3">
    <name type="scientific">Marinoscillum luteum</name>
    <dbReference type="NCBI Taxonomy" id="861051"/>
    <lineage>
        <taxon>Bacteria</taxon>
        <taxon>Pseudomonadati</taxon>
        <taxon>Bacteroidota</taxon>
        <taxon>Cytophagia</taxon>
        <taxon>Cytophagales</taxon>
        <taxon>Reichenbachiellaceae</taxon>
        <taxon>Marinoscillum</taxon>
    </lineage>
</organism>
<dbReference type="RefSeq" id="WP_395416211.1">
    <property type="nucleotide sequence ID" value="NZ_JBIPKE010000012.1"/>
</dbReference>
<name>A0ABW7N544_9BACT</name>
<accession>A0ABW7N544</accession>
<gene>
    <name evidence="2" type="ORF">ACHKAR_03650</name>
</gene>
<evidence type="ECO:0000256" key="1">
    <source>
        <dbReference type="SAM" id="SignalP"/>
    </source>
</evidence>
<evidence type="ECO:0000313" key="3">
    <source>
        <dbReference type="Proteomes" id="UP001610063"/>
    </source>
</evidence>
<sequence length="153" mass="17015">MKTPTYSLLLIFLMSCGAINGPVADDMPKPHTEFINCFCDQYNSTTDWVYCTPVNVDLAGLPIESAVMSYSVRITRGGDVLEAELYDIKGQQAIPLTRVESVIGYVMHTRKTENIAGYLQDHAKELVIRFRVNREGAVGYISNGSGIQLTYKN</sequence>
<comment type="caution">
    <text evidence="2">The sequence shown here is derived from an EMBL/GenBank/DDBJ whole genome shotgun (WGS) entry which is preliminary data.</text>
</comment>
<feature type="signal peptide" evidence="1">
    <location>
        <begin position="1"/>
        <end position="20"/>
    </location>
</feature>
<keyword evidence="3" id="KW-1185">Reference proteome</keyword>
<reference evidence="2 3" key="1">
    <citation type="journal article" date="2013" name="Int. J. Syst. Evol. Microbiol.">
        <title>Marinoscillum luteum sp. nov., isolated from marine sediment.</title>
        <authorList>
            <person name="Cha I.T."/>
            <person name="Park S.J."/>
            <person name="Kim S.J."/>
            <person name="Kim J.G."/>
            <person name="Jung M.Y."/>
            <person name="Shin K.S."/>
            <person name="Kwon K.K."/>
            <person name="Yang S.H."/>
            <person name="Seo Y.S."/>
            <person name="Rhee S.K."/>
        </authorList>
    </citation>
    <scope>NUCLEOTIDE SEQUENCE [LARGE SCALE GENOMIC DNA]</scope>
    <source>
        <strain evidence="2 3">KCTC 23939</strain>
    </source>
</reference>
<feature type="chain" id="PRO_5045577444" evidence="1">
    <location>
        <begin position="21"/>
        <end position="153"/>
    </location>
</feature>
<dbReference type="Proteomes" id="UP001610063">
    <property type="component" value="Unassembled WGS sequence"/>
</dbReference>